<reference evidence="3 4" key="1">
    <citation type="journal article" date="2019" name="New Phytol.">
        <title>Comparative genomics reveals unique wood-decay strategies and fruiting body development in the Schizophyllaceae.</title>
        <authorList>
            <person name="Almasi E."/>
            <person name="Sahu N."/>
            <person name="Krizsan K."/>
            <person name="Balint B."/>
            <person name="Kovacs G.M."/>
            <person name="Kiss B."/>
            <person name="Cseklye J."/>
            <person name="Drula E."/>
            <person name="Henrissat B."/>
            <person name="Nagy I."/>
            <person name="Chovatia M."/>
            <person name="Adam C."/>
            <person name="LaButti K."/>
            <person name="Lipzen A."/>
            <person name="Riley R."/>
            <person name="Grigoriev I.V."/>
            <person name="Nagy L.G."/>
        </authorList>
    </citation>
    <scope>NUCLEOTIDE SEQUENCE [LARGE SCALE GENOMIC DNA]</scope>
    <source>
        <strain evidence="3 4">NL-1724</strain>
    </source>
</reference>
<evidence type="ECO:0000313" key="3">
    <source>
        <dbReference type="EMBL" id="TRM67094.1"/>
    </source>
</evidence>
<keyword evidence="1" id="KW-0175">Coiled coil</keyword>
<comment type="caution">
    <text evidence="3">The sequence shown here is derived from an EMBL/GenBank/DDBJ whole genome shotgun (WGS) entry which is preliminary data.</text>
</comment>
<feature type="compositionally biased region" description="Polar residues" evidence="2">
    <location>
        <begin position="110"/>
        <end position="119"/>
    </location>
</feature>
<organism evidence="3 4">
    <name type="scientific">Schizophyllum amplum</name>
    <dbReference type="NCBI Taxonomy" id="97359"/>
    <lineage>
        <taxon>Eukaryota</taxon>
        <taxon>Fungi</taxon>
        <taxon>Dikarya</taxon>
        <taxon>Basidiomycota</taxon>
        <taxon>Agaricomycotina</taxon>
        <taxon>Agaricomycetes</taxon>
        <taxon>Agaricomycetidae</taxon>
        <taxon>Agaricales</taxon>
        <taxon>Schizophyllaceae</taxon>
        <taxon>Schizophyllum</taxon>
    </lineage>
</organism>
<feature type="coiled-coil region" evidence="1">
    <location>
        <begin position="72"/>
        <end position="99"/>
    </location>
</feature>
<feature type="region of interest" description="Disordered" evidence="2">
    <location>
        <begin position="100"/>
        <end position="119"/>
    </location>
</feature>
<sequence>MLDTNCPTWDIADCSQALRFAVVLILLRTSWLTELRRRFDEAKDGFHTAWKKDPFARRFRWKMAHQREEPEYKEMAARLQREEEEVAKLKADIQKRVNVLQDQEKGTGKETATSAQLEA</sequence>
<evidence type="ECO:0000256" key="2">
    <source>
        <dbReference type="SAM" id="MobiDB-lite"/>
    </source>
</evidence>
<dbReference type="EMBL" id="VDMD01000003">
    <property type="protein sequence ID" value="TRM67094.1"/>
    <property type="molecule type" value="Genomic_DNA"/>
</dbReference>
<protein>
    <submittedName>
        <fullName evidence="3">Uncharacterized protein</fullName>
    </submittedName>
</protein>
<accession>A0A550CQP4</accession>
<dbReference type="AlphaFoldDB" id="A0A550CQP4"/>
<name>A0A550CQP4_9AGAR</name>
<keyword evidence="4" id="KW-1185">Reference proteome</keyword>
<dbReference type="Proteomes" id="UP000320762">
    <property type="component" value="Unassembled WGS sequence"/>
</dbReference>
<evidence type="ECO:0000313" key="4">
    <source>
        <dbReference type="Proteomes" id="UP000320762"/>
    </source>
</evidence>
<dbReference type="OrthoDB" id="3062447at2759"/>
<evidence type="ECO:0000256" key="1">
    <source>
        <dbReference type="SAM" id="Coils"/>
    </source>
</evidence>
<proteinExistence type="predicted"/>
<gene>
    <name evidence="3" type="ORF">BD626DRAFT_484729</name>
</gene>